<name>A0A5C6AU12_9BACT</name>
<proteinExistence type="predicted"/>
<accession>A0A5C6AU12</accession>
<dbReference type="AlphaFoldDB" id="A0A5C6AU12"/>
<gene>
    <name evidence="1" type="ORF">Pla52n_40090</name>
</gene>
<dbReference type="Proteomes" id="UP000320176">
    <property type="component" value="Unassembled WGS sequence"/>
</dbReference>
<dbReference type="OrthoDB" id="276194at2"/>
<reference evidence="1 2" key="1">
    <citation type="submission" date="2019-02" db="EMBL/GenBank/DDBJ databases">
        <title>Deep-cultivation of Planctomycetes and their phenomic and genomic characterization uncovers novel biology.</title>
        <authorList>
            <person name="Wiegand S."/>
            <person name="Jogler M."/>
            <person name="Boedeker C."/>
            <person name="Pinto D."/>
            <person name="Vollmers J."/>
            <person name="Rivas-Marin E."/>
            <person name="Kohn T."/>
            <person name="Peeters S.H."/>
            <person name="Heuer A."/>
            <person name="Rast P."/>
            <person name="Oberbeckmann S."/>
            <person name="Bunk B."/>
            <person name="Jeske O."/>
            <person name="Meyerdierks A."/>
            <person name="Storesund J.E."/>
            <person name="Kallscheuer N."/>
            <person name="Luecker S."/>
            <person name="Lage O.M."/>
            <person name="Pohl T."/>
            <person name="Merkel B.J."/>
            <person name="Hornburger P."/>
            <person name="Mueller R.-W."/>
            <person name="Bruemmer F."/>
            <person name="Labrenz M."/>
            <person name="Spormann A.M."/>
            <person name="Op Den Camp H."/>
            <person name="Overmann J."/>
            <person name="Amann R."/>
            <person name="Jetten M.S.M."/>
            <person name="Mascher T."/>
            <person name="Medema M.H."/>
            <person name="Devos D.P."/>
            <person name="Kaster A.-K."/>
            <person name="Ovreas L."/>
            <person name="Rohde M."/>
            <person name="Galperin M.Y."/>
            <person name="Jogler C."/>
        </authorList>
    </citation>
    <scope>NUCLEOTIDE SEQUENCE [LARGE SCALE GENOMIC DNA]</scope>
    <source>
        <strain evidence="1 2">Pla52n</strain>
    </source>
</reference>
<sequence length="114" mass="12432">MKIVYPTWLTKCDDADIEEAYEEATVDCYGDEQGAGLVDMAIEELAFPFAAVVLGQPVSVVDASPSRNVGFGVDLIVEYGKKQFAISASSVELCDPFPEGHLYLAALLVWHSRM</sequence>
<keyword evidence="2" id="KW-1185">Reference proteome</keyword>
<dbReference type="EMBL" id="SJPN01000004">
    <property type="protein sequence ID" value="TWU02921.1"/>
    <property type="molecule type" value="Genomic_DNA"/>
</dbReference>
<organism evidence="1 2">
    <name type="scientific">Stieleria varia</name>
    <dbReference type="NCBI Taxonomy" id="2528005"/>
    <lineage>
        <taxon>Bacteria</taxon>
        <taxon>Pseudomonadati</taxon>
        <taxon>Planctomycetota</taxon>
        <taxon>Planctomycetia</taxon>
        <taxon>Pirellulales</taxon>
        <taxon>Pirellulaceae</taxon>
        <taxon>Stieleria</taxon>
    </lineage>
</organism>
<evidence type="ECO:0000313" key="2">
    <source>
        <dbReference type="Proteomes" id="UP000320176"/>
    </source>
</evidence>
<protein>
    <submittedName>
        <fullName evidence="1">Calcium binding protein</fullName>
    </submittedName>
</protein>
<dbReference type="RefSeq" id="WP_146521154.1">
    <property type="nucleotide sequence ID" value="NZ_CP151726.1"/>
</dbReference>
<comment type="caution">
    <text evidence="1">The sequence shown here is derived from an EMBL/GenBank/DDBJ whole genome shotgun (WGS) entry which is preliminary data.</text>
</comment>
<evidence type="ECO:0000313" key="1">
    <source>
        <dbReference type="EMBL" id="TWU02921.1"/>
    </source>
</evidence>